<feature type="transmembrane region" description="Helical" evidence="7">
    <location>
        <begin position="148"/>
        <end position="166"/>
    </location>
</feature>
<evidence type="ECO:0000256" key="1">
    <source>
        <dbReference type="ARBA" id="ARBA00004141"/>
    </source>
</evidence>
<evidence type="ECO:0000259" key="8">
    <source>
        <dbReference type="PROSITE" id="PS50850"/>
    </source>
</evidence>
<dbReference type="HOGENOM" id="CLU_000960_22_0_1"/>
<feature type="compositionally biased region" description="Polar residues" evidence="6">
    <location>
        <begin position="1"/>
        <end position="32"/>
    </location>
</feature>
<dbReference type="SUPFAM" id="SSF103473">
    <property type="entry name" value="MFS general substrate transporter"/>
    <property type="match status" value="1"/>
</dbReference>
<dbReference type="EMBL" id="AGUE01000116">
    <property type="protein sequence ID" value="EHK99496.1"/>
    <property type="molecule type" value="Genomic_DNA"/>
</dbReference>
<feature type="region of interest" description="Disordered" evidence="6">
    <location>
        <begin position="1"/>
        <end position="41"/>
    </location>
</feature>
<dbReference type="GO" id="GO:0022857">
    <property type="term" value="F:transmembrane transporter activity"/>
    <property type="evidence" value="ECO:0007669"/>
    <property type="project" value="InterPro"/>
</dbReference>
<dbReference type="InParanoid" id="H0EPR8"/>
<feature type="transmembrane region" description="Helical" evidence="7">
    <location>
        <begin position="208"/>
        <end position="227"/>
    </location>
</feature>
<proteinExistence type="inferred from homology"/>
<feature type="transmembrane region" description="Helical" evidence="7">
    <location>
        <begin position="173"/>
        <end position="196"/>
    </location>
</feature>
<feature type="transmembrane region" description="Helical" evidence="7">
    <location>
        <begin position="271"/>
        <end position="290"/>
    </location>
</feature>
<evidence type="ECO:0000313" key="9">
    <source>
        <dbReference type="EMBL" id="EHK99496.1"/>
    </source>
</evidence>
<comment type="caution">
    <text evidence="9">The sequence shown here is derived from an EMBL/GenBank/DDBJ whole genome shotgun (WGS) entry which is preliminary data.</text>
</comment>
<name>H0EPR8_GLAL7</name>
<evidence type="ECO:0000313" key="10">
    <source>
        <dbReference type="Proteomes" id="UP000005446"/>
    </source>
</evidence>
<feature type="transmembrane region" description="Helical" evidence="7">
    <location>
        <begin position="239"/>
        <end position="259"/>
    </location>
</feature>
<keyword evidence="10" id="KW-1185">Reference proteome</keyword>
<organism evidence="9 10">
    <name type="scientific">Glarea lozoyensis (strain ATCC 74030 / MF5533)</name>
    <dbReference type="NCBI Taxonomy" id="1104152"/>
    <lineage>
        <taxon>Eukaryota</taxon>
        <taxon>Fungi</taxon>
        <taxon>Dikarya</taxon>
        <taxon>Ascomycota</taxon>
        <taxon>Pezizomycotina</taxon>
        <taxon>Leotiomycetes</taxon>
        <taxon>Helotiales</taxon>
        <taxon>Helotiaceae</taxon>
        <taxon>Glarea</taxon>
    </lineage>
</organism>
<dbReference type="PRINTS" id="PR01036">
    <property type="entry name" value="TCRTETB"/>
</dbReference>
<dbReference type="CDD" id="cd17502">
    <property type="entry name" value="MFS_Azr1_MDR_like"/>
    <property type="match status" value="1"/>
</dbReference>
<dbReference type="PROSITE" id="PS50850">
    <property type="entry name" value="MFS"/>
    <property type="match status" value="1"/>
</dbReference>
<dbReference type="InterPro" id="IPR020846">
    <property type="entry name" value="MFS_dom"/>
</dbReference>
<keyword evidence="3 7" id="KW-0812">Transmembrane</keyword>
<accession>H0EPR8</accession>
<keyword evidence="5 7" id="KW-0472">Membrane</keyword>
<evidence type="ECO:0000256" key="5">
    <source>
        <dbReference type="ARBA" id="ARBA00023136"/>
    </source>
</evidence>
<feature type="transmembrane region" description="Helical" evidence="7">
    <location>
        <begin position="374"/>
        <end position="393"/>
    </location>
</feature>
<dbReference type="InterPro" id="IPR036259">
    <property type="entry name" value="MFS_trans_sf"/>
</dbReference>
<dbReference type="AlphaFoldDB" id="H0EPR8"/>
<feature type="transmembrane region" description="Helical" evidence="7">
    <location>
        <begin position="347"/>
        <end position="367"/>
    </location>
</feature>
<reference evidence="9 10" key="1">
    <citation type="journal article" date="2012" name="Eukaryot. Cell">
        <title>Genome sequence of the fungus Glarea lozoyensis: the first genome sequence of a species from the Helotiaceae family.</title>
        <authorList>
            <person name="Youssar L."/>
            <person name="Gruening B.A."/>
            <person name="Erxleben A."/>
            <person name="Guenther S."/>
            <person name="Huettel W."/>
        </authorList>
    </citation>
    <scope>NUCLEOTIDE SEQUENCE [LARGE SCALE GENOMIC DNA]</scope>
    <source>
        <strain evidence="10">ATCC 74030 / MF5533</strain>
    </source>
</reference>
<dbReference type="InterPro" id="IPR011701">
    <property type="entry name" value="MFS"/>
</dbReference>
<dbReference type="Pfam" id="PF07690">
    <property type="entry name" value="MFS_1"/>
    <property type="match status" value="1"/>
</dbReference>
<dbReference type="PANTHER" id="PTHR23501">
    <property type="entry name" value="MAJOR FACILITATOR SUPERFAMILY"/>
    <property type="match status" value="1"/>
</dbReference>
<feature type="domain" description="Major facilitator superfamily (MFS) profile" evidence="8">
    <location>
        <begin position="50"/>
        <end position="542"/>
    </location>
</feature>
<feature type="transmembrane region" description="Helical" evidence="7">
    <location>
        <begin position="50"/>
        <end position="72"/>
    </location>
</feature>
<evidence type="ECO:0000256" key="3">
    <source>
        <dbReference type="ARBA" id="ARBA00022692"/>
    </source>
</evidence>
<feature type="transmembrane region" description="Helical" evidence="7">
    <location>
        <begin position="84"/>
        <end position="104"/>
    </location>
</feature>
<evidence type="ECO:0000256" key="4">
    <source>
        <dbReference type="ARBA" id="ARBA00022989"/>
    </source>
</evidence>
<feature type="transmembrane region" description="Helical" evidence="7">
    <location>
        <begin position="405"/>
        <end position="425"/>
    </location>
</feature>
<evidence type="ECO:0000256" key="2">
    <source>
        <dbReference type="ARBA" id="ARBA00007520"/>
    </source>
</evidence>
<feature type="transmembrane region" description="Helical" evidence="7">
    <location>
        <begin position="116"/>
        <end position="142"/>
    </location>
</feature>
<gene>
    <name evidence="9" type="ORF">M7I_4654</name>
</gene>
<dbReference type="Gene3D" id="1.20.1250.20">
    <property type="entry name" value="MFS general substrate transporter like domains"/>
    <property type="match status" value="1"/>
</dbReference>
<feature type="transmembrane region" description="Helical" evidence="7">
    <location>
        <begin position="302"/>
        <end position="335"/>
    </location>
</feature>
<dbReference type="OrthoDB" id="3934656at2759"/>
<sequence>MAPAVSNNSEHESTTQQSETPATQARSENAETQSEEDGGEYAPRRNMIPIMIALCVASFLAILDISFVTTALPTIAEHFKASQISYSWVGSSYLLTQSALAPLWGKVSDIFGRKPIVLLATFVFFLGSLICAVANTVAVLIAGRAIQGAGAGGVLLIVTILIGDLVSPRQRGLYFGILGGVYAIAISSGPLIGGVIAENIGWRWCFYINLPFQGIAFALLVFFLHVHDPRTEIIKGLMAVDWLGSLTLTASVLMLLLGLQYGGEVHPWDSAIVLCLIIFGVLVCAIFVGIEWKFARYPVLPLRLFTTVPIVALFVVDLTHGFLLYGTAYFVPFYFQVVLRASPTNSAVWSLPLAIPLALFTIGTGLYMRQTGKYLYMIIGGMILSTLGTGLLIDLGAETNWPKIIIYQLIIAVGLGPNFQAPTIALQARFPPADGGVAVSAASAIRALSAAFSIVLGGVILENRLSAKGGRLIAAGISSTMADAIAKNGAAGSVELVSQLTPAQQHIFRLAVKDSLADMWIFFVILSAIGLIASFLVGSDELSDEHVEHKTGLEVEEANRLVHEKPRGNYYLEVGKGNESLKDMAGISPAIKSIDLIIRSSVTVQ</sequence>
<protein>
    <submittedName>
        <fullName evidence="9">Putative Uncharacterized transporter C3H1.06c</fullName>
    </submittedName>
</protein>
<keyword evidence="4 7" id="KW-1133">Transmembrane helix</keyword>
<dbReference type="Proteomes" id="UP000005446">
    <property type="component" value="Unassembled WGS sequence"/>
</dbReference>
<dbReference type="GO" id="GO:0005886">
    <property type="term" value="C:plasma membrane"/>
    <property type="evidence" value="ECO:0007669"/>
    <property type="project" value="TreeGrafter"/>
</dbReference>
<feature type="transmembrane region" description="Helical" evidence="7">
    <location>
        <begin position="437"/>
        <end position="461"/>
    </location>
</feature>
<comment type="subcellular location">
    <subcellularLocation>
        <location evidence="1">Membrane</location>
        <topology evidence="1">Multi-pass membrane protein</topology>
    </subcellularLocation>
</comment>
<dbReference type="PANTHER" id="PTHR23501:SF102">
    <property type="entry name" value="DRUG TRANSPORTER, PUTATIVE (AFU_ORTHOLOGUE AFUA_3G08530)-RELATED"/>
    <property type="match status" value="1"/>
</dbReference>
<dbReference type="FunCoup" id="H0EPR8">
    <property type="interactions" value="22"/>
</dbReference>
<evidence type="ECO:0000256" key="6">
    <source>
        <dbReference type="SAM" id="MobiDB-lite"/>
    </source>
</evidence>
<comment type="similarity">
    <text evidence="2">Belongs to the major facilitator superfamily. TCR/Tet family.</text>
</comment>
<evidence type="ECO:0000256" key="7">
    <source>
        <dbReference type="SAM" id="Phobius"/>
    </source>
</evidence>
<feature type="transmembrane region" description="Helical" evidence="7">
    <location>
        <begin position="519"/>
        <end position="537"/>
    </location>
</feature>